<dbReference type="PANTHER" id="PTHR38694:SF1">
    <property type="entry name" value="PEROXIN DOMAIN-CONTAINING PROTEIN"/>
    <property type="match status" value="1"/>
</dbReference>
<keyword evidence="2" id="KW-0472">Membrane</keyword>
<evidence type="ECO:0000313" key="4">
    <source>
        <dbReference type="Proteomes" id="UP001355207"/>
    </source>
</evidence>
<reference evidence="3 4" key="1">
    <citation type="submission" date="2024-01" db="EMBL/GenBank/DDBJ databases">
        <title>Comparative genomics of Cryptococcus and Kwoniella reveals pathogenesis evolution and contrasting modes of karyotype evolution via chromosome fusion or intercentromeric recombination.</title>
        <authorList>
            <person name="Coelho M.A."/>
            <person name="David-Palma M."/>
            <person name="Shea T."/>
            <person name="Bowers K."/>
            <person name="McGinley-Smith S."/>
            <person name="Mohammad A.W."/>
            <person name="Gnirke A."/>
            <person name="Yurkov A.M."/>
            <person name="Nowrousian M."/>
            <person name="Sun S."/>
            <person name="Cuomo C.A."/>
            <person name="Heitman J."/>
        </authorList>
    </citation>
    <scope>NUCLEOTIDE SEQUENCE [LARGE SCALE GENOMIC DNA]</scope>
    <source>
        <strain evidence="3 4">CBS 6074</strain>
    </source>
</reference>
<gene>
    <name evidence="3" type="ORF">L201_001433</name>
</gene>
<keyword evidence="4" id="KW-1185">Reference proteome</keyword>
<dbReference type="RefSeq" id="XP_066073319.1">
    <property type="nucleotide sequence ID" value="XM_066217222.1"/>
</dbReference>
<proteinExistence type="predicted"/>
<dbReference type="Pfam" id="PF11696">
    <property type="entry name" value="DUF3292"/>
    <property type="match status" value="1"/>
</dbReference>
<evidence type="ECO:0000313" key="3">
    <source>
        <dbReference type="EMBL" id="WWC86556.1"/>
    </source>
</evidence>
<keyword evidence="2" id="KW-0812">Transmembrane</keyword>
<evidence type="ECO:0008006" key="5">
    <source>
        <dbReference type="Google" id="ProtNLM"/>
    </source>
</evidence>
<evidence type="ECO:0000256" key="2">
    <source>
        <dbReference type="SAM" id="Phobius"/>
    </source>
</evidence>
<dbReference type="InterPro" id="IPR021709">
    <property type="entry name" value="DUF3292"/>
</dbReference>
<feature type="transmembrane region" description="Helical" evidence="2">
    <location>
        <begin position="165"/>
        <end position="185"/>
    </location>
</feature>
<dbReference type="GeneID" id="91092105"/>
<keyword evidence="2" id="KW-1133">Transmembrane helix</keyword>
<evidence type="ECO:0000256" key="1">
    <source>
        <dbReference type="SAM" id="MobiDB-lite"/>
    </source>
</evidence>
<sequence length="669" mass="75158">MTYEYGVSATAPGPPVLTTTKPILPVRPIRQLPPCEPQTSAIRLQEQAEVLRKAQEEEIQREIEAKRIVKGLDNDDLNALLRMFDKHVQNVHICPPLKQHEIAPGLDLQASPEEEFTVDKMRSNLERFYATVVVGFLRCVKEIGRIRRWEEGGTRTAAALLVYSIAWYSNLIISSLLLFLGSLILSPATRRFCFDPPEHYRLRNESSTQSLADSEDKASNWAGGMLDMITSMVTPGGEAKAGHAVEQTVTEEVNGMVVNNMQKKEANHNLEGKSDKEKAIHLYARPTMRIIGGIADKWERVANSLNPTPPFALDPHRTRVFMWLIVPLLMVSTFVSERMVSRACGLLFGFIMFGKPLIDRTIEELDRRYPHWLERLIVEHNILAEVPTNMQLMLRLLRDAEHRRQPLPPPQRKDQADDGDETDSISRASTENDSDTGTKGKMKNFMTKTETKMNKGLRSKGFAWIAGHKTPNYENIAKSTFDKLHISHDNKPARAILQRLPSGSKEDAPDTPSRYYVHHVKHGPGHIIIHPPTVPSSPSIGFTPARITFTTIRRIPASQNLSTDPDSEPKKGDLTISINDVVSLKKKGMSWPRRAITSWALDTEGAGGTGLEIKVARRGKQPIVDDGTASTGLSLLNGWEETIELKSIVRRDELFSRLLSIGEQRWELL</sequence>
<dbReference type="Proteomes" id="UP001355207">
    <property type="component" value="Chromosome 2"/>
</dbReference>
<name>A0AAX4JNC7_9TREE</name>
<dbReference type="AlphaFoldDB" id="A0AAX4JNC7"/>
<dbReference type="EMBL" id="CP144099">
    <property type="protein sequence ID" value="WWC86556.1"/>
    <property type="molecule type" value="Genomic_DNA"/>
</dbReference>
<accession>A0AAX4JNC7</accession>
<feature type="compositionally biased region" description="Polar residues" evidence="1">
    <location>
        <begin position="425"/>
        <end position="437"/>
    </location>
</feature>
<feature type="region of interest" description="Disordered" evidence="1">
    <location>
        <begin position="402"/>
        <end position="452"/>
    </location>
</feature>
<protein>
    <recommendedName>
        <fullName evidence="5">Peroxin domain-containing protein</fullName>
    </recommendedName>
</protein>
<organism evidence="3 4">
    <name type="scientific">Kwoniella dendrophila CBS 6074</name>
    <dbReference type="NCBI Taxonomy" id="1295534"/>
    <lineage>
        <taxon>Eukaryota</taxon>
        <taxon>Fungi</taxon>
        <taxon>Dikarya</taxon>
        <taxon>Basidiomycota</taxon>
        <taxon>Agaricomycotina</taxon>
        <taxon>Tremellomycetes</taxon>
        <taxon>Tremellales</taxon>
        <taxon>Cryptococcaceae</taxon>
        <taxon>Kwoniella</taxon>
    </lineage>
</organism>
<dbReference type="PANTHER" id="PTHR38694">
    <property type="entry name" value="CONSERVED EXPRESSED PROTEIN"/>
    <property type="match status" value="1"/>
</dbReference>